<dbReference type="InterPro" id="IPR021333">
    <property type="entry name" value="DUF2946"/>
</dbReference>
<evidence type="ECO:0000313" key="1">
    <source>
        <dbReference type="EMBL" id="MBB6104917.1"/>
    </source>
</evidence>
<reference evidence="1 2" key="1">
    <citation type="submission" date="2020-08" db="EMBL/GenBank/DDBJ databases">
        <title>Above-ground endophytic microbial communities from plants in different locations in the United States.</title>
        <authorList>
            <person name="Frank C."/>
        </authorList>
    </citation>
    <scope>NUCLEOTIDE SEQUENCE [LARGE SCALE GENOMIC DNA]</scope>
    <source>
        <strain evidence="1 2">WP4_2_2</strain>
    </source>
</reference>
<organism evidence="1 2">
    <name type="scientific">Paraburkholderia bannensis</name>
    <dbReference type="NCBI Taxonomy" id="765414"/>
    <lineage>
        <taxon>Bacteria</taxon>
        <taxon>Pseudomonadati</taxon>
        <taxon>Pseudomonadota</taxon>
        <taxon>Betaproteobacteria</taxon>
        <taxon>Burkholderiales</taxon>
        <taxon>Burkholderiaceae</taxon>
        <taxon>Paraburkholderia</taxon>
    </lineage>
</organism>
<dbReference type="RefSeq" id="WP_183727359.1">
    <property type="nucleotide sequence ID" value="NZ_JACHBW010000014.1"/>
</dbReference>
<gene>
    <name evidence="1" type="ORF">F4827_004782</name>
</gene>
<protein>
    <recommendedName>
        <fullName evidence="3">DUF2946 domain-containing protein</fullName>
    </recommendedName>
</protein>
<keyword evidence="2" id="KW-1185">Reference proteome</keyword>
<sequence length="127" mass="13418">MRYHARMSSSAANRKRLSTWLALLAMWLVVVMPDVSQIVASLHAREPVAELCSGDTASVHAGAHPLGSLAQCGYCDLLHVHTPLPGAAHSAPPAPTRYALAAAAPSRDVIGRLDGWRPDLARAPPVA</sequence>
<dbReference type="AlphaFoldDB" id="A0A7W9U0Q1"/>
<dbReference type="Proteomes" id="UP000571554">
    <property type="component" value="Unassembled WGS sequence"/>
</dbReference>
<dbReference type="EMBL" id="JACHBW010000014">
    <property type="protein sequence ID" value="MBB6104917.1"/>
    <property type="molecule type" value="Genomic_DNA"/>
</dbReference>
<accession>A0A7W9U0Q1</accession>
<evidence type="ECO:0000313" key="2">
    <source>
        <dbReference type="Proteomes" id="UP000571554"/>
    </source>
</evidence>
<dbReference type="Pfam" id="PF11162">
    <property type="entry name" value="DUF2946"/>
    <property type="match status" value="1"/>
</dbReference>
<evidence type="ECO:0008006" key="3">
    <source>
        <dbReference type="Google" id="ProtNLM"/>
    </source>
</evidence>
<proteinExistence type="predicted"/>
<name>A0A7W9U0Q1_9BURK</name>
<comment type="caution">
    <text evidence="1">The sequence shown here is derived from an EMBL/GenBank/DDBJ whole genome shotgun (WGS) entry which is preliminary data.</text>
</comment>